<evidence type="ECO:0000256" key="1">
    <source>
        <dbReference type="SAM" id="Phobius"/>
    </source>
</evidence>
<evidence type="ECO:0000313" key="2">
    <source>
        <dbReference type="EMBL" id="GGD63376.1"/>
    </source>
</evidence>
<protein>
    <submittedName>
        <fullName evidence="2">Uncharacterized protein</fullName>
    </submittedName>
</protein>
<proteinExistence type="predicted"/>
<feature type="transmembrane region" description="Helical" evidence="1">
    <location>
        <begin position="93"/>
        <end position="111"/>
    </location>
</feature>
<name>A0ABQ1RBZ8_9MICO</name>
<keyword evidence="1" id="KW-0472">Membrane</keyword>
<feature type="transmembrane region" description="Helical" evidence="1">
    <location>
        <begin position="256"/>
        <end position="276"/>
    </location>
</feature>
<feature type="transmembrane region" description="Helical" evidence="1">
    <location>
        <begin position="45"/>
        <end position="70"/>
    </location>
</feature>
<feature type="transmembrane region" description="Helical" evidence="1">
    <location>
        <begin position="181"/>
        <end position="204"/>
    </location>
</feature>
<keyword evidence="1" id="KW-1133">Transmembrane helix</keyword>
<keyword evidence="1" id="KW-0812">Transmembrane</keyword>
<dbReference type="RefSeq" id="WP_188434791.1">
    <property type="nucleotide sequence ID" value="NZ_BMCM01000001.1"/>
</dbReference>
<feature type="transmembrane region" description="Helical" evidence="1">
    <location>
        <begin position="324"/>
        <end position="343"/>
    </location>
</feature>
<reference evidence="3" key="1">
    <citation type="journal article" date="2019" name="Int. J. Syst. Evol. Microbiol.">
        <title>The Global Catalogue of Microorganisms (GCM) 10K type strain sequencing project: providing services to taxonomists for standard genome sequencing and annotation.</title>
        <authorList>
            <consortium name="The Broad Institute Genomics Platform"/>
            <consortium name="The Broad Institute Genome Sequencing Center for Infectious Disease"/>
            <person name="Wu L."/>
            <person name="Ma J."/>
        </authorList>
    </citation>
    <scope>NUCLEOTIDE SEQUENCE [LARGE SCALE GENOMIC DNA]</scope>
    <source>
        <strain evidence="3">CCM 7640</strain>
    </source>
</reference>
<feature type="transmembrane region" description="Helical" evidence="1">
    <location>
        <begin position="156"/>
        <end position="174"/>
    </location>
</feature>
<feature type="transmembrane region" description="Helical" evidence="1">
    <location>
        <begin position="12"/>
        <end position="33"/>
    </location>
</feature>
<gene>
    <name evidence="2" type="ORF">GCM10007269_03300</name>
</gene>
<feature type="transmembrane region" description="Helical" evidence="1">
    <location>
        <begin position="363"/>
        <end position="381"/>
    </location>
</feature>
<dbReference type="EMBL" id="BMCM01000001">
    <property type="protein sequence ID" value="GGD63376.1"/>
    <property type="molecule type" value="Genomic_DNA"/>
</dbReference>
<organism evidence="2 3">
    <name type="scientific">Microbacterium murale</name>
    <dbReference type="NCBI Taxonomy" id="1081040"/>
    <lineage>
        <taxon>Bacteria</taxon>
        <taxon>Bacillati</taxon>
        <taxon>Actinomycetota</taxon>
        <taxon>Actinomycetes</taxon>
        <taxon>Micrococcales</taxon>
        <taxon>Microbacteriaceae</taxon>
        <taxon>Microbacterium</taxon>
    </lineage>
</organism>
<comment type="caution">
    <text evidence="2">The sequence shown here is derived from an EMBL/GenBank/DDBJ whole genome shotgun (WGS) entry which is preliminary data.</text>
</comment>
<sequence length="468" mass="50947">MLAILTTAGRVLLRHWPALIAWYLAGTLVHYVITEVAGFVGASSATLGFLVLPIAILARLVSLVAMFLVLRDGLRNLQEVAPLPESAADRRRTFLTALLAGILPFFAVYWAQGLLGEDVRAYSSRALEVRSSIIAVSTLNGEGPVSADDTVLNLPVNAWTIAIIVLAFAGRWAWSKWSAKLASWLSPVAVYFEVVWVFFSVMVLGDLLDSIRSWVDSRAAMAFLESVREQVLDAVAPLRWLWEGVGWVLAEAGPVLLAPLAWLTIAGVVFGQAIVAEKLRVENQLISRFREHTKEIPNPLVRRLRDLGDELGNRFRPIGRALLLMWRAGPLLVASYALVYVAVKALESYLAFGITRLIGPHEFIFWSIVTPLVSLIPVLVIEPLRIAVISGAYDATLGRLRRKQQQQERADPAAVTSAESEMRAVADAAGLLPSSVDAVAAAVVDATPRDVIGGQGSNENLRNEPPAS</sequence>
<accession>A0ABQ1RBZ8</accession>
<keyword evidence="3" id="KW-1185">Reference proteome</keyword>
<dbReference type="Proteomes" id="UP000629365">
    <property type="component" value="Unassembled WGS sequence"/>
</dbReference>
<evidence type="ECO:0000313" key="3">
    <source>
        <dbReference type="Proteomes" id="UP000629365"/>
    </source>
</evidence>